<dbReference type="Pfam" id="PF09278">
    <property type="entry name" value="MerR-DNA-bind"/>
    <property type="match status" value="1"/>
</dbReference>
<organism evidence="5 6">
    <name type="scientific">Gordonia rubripertincta</name>
    <name type="common">Rhodococcus corallinus</name>
    <dbReference type="NCBI Taxonomy" id="36822"/>
    <lineage>
        <taxon>Bacteria</taxon>
        <taxon>Bacillati</taxon>
        <taxon>Actinomycetota</taxon>
        <taxon>Actinomycetes</taxon>
        <taxon>Mycobacteriales</taxon>
        <taxon>Gordoniaceae</taxon>
        <taxon>Gordonia</taxon>
    </lineage>
</organism>
<evidence type="ECO:0000313" key="6">
    <source>
        <dbReference type="Proteomes" id="UP001067235"/>
    </source>
</evidence>
<evidence type="ECO:0000256" key="3">
    <source>
        <dbReference type="ARBA" id="ARBA00023163"/>
    </source>
</evidence>
<evidence type="ECO:0000313" key="5">
    <source>
        <dbReference type="EMBL" id="MCZ4550019.1"/>
    </source>
</evidence>
<keyword evidence="1" id="KW-0805">Transcription regulation</keyword>
<dbReference type="PRINTS" id="PR00040">
    <property type="entry name" value="HTHMERR"/>
</dbReference>
<evidence type="ECO:0000259" key="4">
    <source>
        <dbReference type="PROSITE" id="PS50937"/>
    </source>
</evidence>
<dbReference type="Gene3D" id="1.10.1660.10">
    <property type="match status" value="1"/>
</dbReference>
<feature type="domain" description="HTH merR-type" evidence="4">
    <location>
        <begin position="38"/>
        <end position="106"/>
    </location>
</feature>
<dbReference type="InterPro" id="IPR009061">
    <property type="entry name" value="DNA-bd_dom_put_sf"/>
</dbReference>
<dbReference type="PANTHER" id="PTHR30204">
    <property type="entry name" value="REDOX-CYCLING DRUG-SENSING TRANSCRIPTIONAL ACTIVATOR SOXR"/>
    <property type="match status" value="1"/>
</dbReference>
<dbReference type="CDD" id="cd01109">
    <property type="entry name" value="HTH_YyaN"/>
    <property type="match status" value="1"/>
</dbReference>
<dbReference type="PROSITE" id="PS50937">
    <property type="entry name" value="HTH_MERR_2"/>
    <property type="match status" value="1"/>
</dbReference>
<dbReference type="InterPro" id="IPR000551">
    <property type="entry name" value="MerR-type_HTH_dom"/>
</dbReference>
<dbReference type="Pfam" id="PF00376">
    <property type="entry name" value="MerR"/>
    <property type="match status" value="1"/>
</dbReference>
<dbReference type="RefSeq" id="WP_084839339.1">
    <property type="nucleotide sequence ID" value="NZ_JAPWIE010000002.1"/>
</dbReference>
<dbReference type="EMBL" id="JAPWIE010000002">
    <property type="protein sequence ID" value="MCZ4550019.1"/>
    <property type="molecule type" value="Genomic_DNA"/>
</dbReference>
<dbReference type="Proteomes" id="UP001067235">
    <property type="component" value="Unassembled WGS sequence"/>
</dbReference>
<protein>
    <submittedName>
        <fullName evidence="5">MerR family transcriptional regulator</fullName>
    </submittedName>
</protein>
<dbReference type="InterPro" id="IPR047057">
    <property type="entry name" value="MerR_fam"/>
</dbReference>
<evidence type="ECO:0000256" key="1">
    <source>
        <dbReference type="ARBA" id="ARBA00023015"/>
    </source>
</evidence>
<evidence type="ECO:0000256" key="2">
    <source>
        <dbReference type="ARBA" id="ARBA00023125"/>
    </source>
</evidence>
<sequence length="155" mass="17512">MATDDLMSRALAALGDVDDPKTIEVVHDLIDASTVTEPLPIADVADMLGITAHTLRYYERAELITVDRDANGHRRYDAAAVRRLVFLTRMRLSGMPMRDLQHYVELVDRGDDTVPERLDILLEHRDTIRRQIRELQFSLVATEYKIATYGGTTGS</sequence>
<comment type="caution">
    <text evidence="5">The sequence shown here is derived from an EMBL/GenBank/DDBJ whole genome shotgun (WGS) entry which is preliminary data.</text>
</comment>
<name>A0ABT4MSM2_GORRU</name>
<keyword evidence="6" id="KW-1185">Reference proteome</keyword>
<dbReference type="PANTHER" id="PTHR30204:SF98">
    <property type="entry name" value="HTH-TYPE TRANSCRIPTIONAL REGULATOR ADHR"/>
    <property type="match status" value="1"/>
</dbReference>
<reference evidence="5" key="1">
    <citation type="submission" date="2022-12" db="EMBL/GenBank/DDBJ databases">
        <authorList>
            <person name="Krivoruchko A.V."/>
            <person name="Elkin A."/>
        </authorList>
    </citation>
    <scope>NUCLEOTIDE SEQUENCE</scope>
    <source>
        <strain evidence="5">IEGM 1388</strain>
    </source>
</reference>
<dbReference type="SUPFAM" id="SSF46955">
    <property type="entry name" value="Putative DNA-binding domain"/>
    <property type="match status" value="1"/>
</dbReference>
<keyword evidence="3" id="KW-0804">Transcription</keyword>
<dbReference type="SMART" id="SM00422">
    <property type="entry name" value="HTH_MERR"/>
    <property type="match status" value="1"/>
</dbReference>
<dbReference type="InterPro" id="IPR015358">
    <property type="entry name" value="Tscrpt_reg_MerR_DNA-bd"/>
</dbReference>
<keyword evidence="2" id="KW-0238">DNA-binding</keyword>
<gene>
    <name evidence="5" type="ORF">O4213_08490</name>
</gene>
<proteinExistence type="predicted"/>
<accession>A0ABT4MSM2</accession>